<dbReference type="InterPro" id="IPR022896">
    <property type="entry name" value="TrioseP_Isoase_bac/euk"/>
</dbReference>
<comment type="pathway">
    <text evidence="8 9">Carbohydrate biosynthesis; gluconeogenesis.</text>
</comment>
<comment type="catalytic activity">
    <reaction evidence="1">
        <text>L-erythrulose 1-phosphate = D-erythrulose 4-phosphate</text>
        <dbReference type="Rhea" id="RHEA:49588"/>
        <dbReference type="ChEBI" id="CHEBI:58002"/>
        <dbReference type="ChEBI" id="CHEBI:90796"/>
        <dbReference type="EC" id="5.3.1.33"/>
    </reaction>
</comment>
<gene>
    <name evidence="8 10" type="primary">tpiA</name>
    <name evidence="10" type="ORF">JGUZn3_14900</name>
</gene>
<dbReference type="GO" id="GO:0006096">
    <property type="term" value="P:glycolytic process"/>
    <property type="evidence" value="ECO:0007669"/>
    <property type="project" value="UniProtKB-UniRule"/>
</dbReference>
<dbReference type="HAMAP" id="MF_00147_B">
    <property type="entry name" value="TIM_B"/>
    <property type="match status" value="1"/>
</dbReference>
<evidence type="ECO:0000256" key="5">
    <source>
        <dbReference type="ARBA" id="ARBA00022490"/>
    </source>
</evidence>
<sequence length="251" mass="27386">MKQIIIGNWKMFGLTYQVKDLVTKLLSGLKQFSPQADIVICPPATQLSNVASLIHGSQIALGGQDCQADDLVTHTGDISAEMLKDIGAQYVIIGHSERREIHHETDAIVQTKTVQAQDWGLIPIVCVGETEIERRTGAYRDSVKKQINEGLPDDFNGIVAYEPIWAIHGGMSASLQEISSMMQIIRKELAKRFNRTTAEGIRILYGGSVNPDNAESILSLEGVNGVLIGSASLSAEKFLAIIRSSVVENQE</sequence>
<comment type="subunit">
    <text evidence="8 9">Homodimer.</text>
</comment>
<keyword evidence="7 8" id="KW-0413">Isomerase</keyword>
<dbReference type="UniPathway" id="UPA00109">
    <property type="reaction ID" value="UER00189"/>
</dbReference>
<dbReference type="PROSITE" id="PS51440">
    <property type="entry name" value="TIM_2"/>
    <property type="match status" value="1"/>
</dbReference>
<dbReference type="Pfam" id="PF00121">
    <property type="entry name" value="TIM"/>
    <property type="match status" value="1"/>
</dbReference>
<dbReference type="UniPathway" id="UPA00138"/>
<dbReference type="InterPro" id="IPR000652">
    <property type="entry name" value="Triosephosphate_isomerase"/>
</dbReference>
<dbReference type="PANTHER" id="PTHR21139">
    <property type="entry name" value="TRIOSEPHOSPHATE ISOMERASE"/>
    <property type="match status" value="1"/>
</dbReference>
<dbReference type="GO" id="GO:0046166">
    <property type="term" value="P:glyceraldehyde-3-phosphate biosynthetic process"/>
    <property type="evidence" value="ECO:0007669"/>
    <property type="project" value="TreeGrafter"/>
</dbReference>
<evidence type="ECO:0000256" key="8">
    <source>
        <dbReference type="HAMAP-Rule" id="MF_00147"/>
    </source>
</evidence>
<dbReference type="GO" id="GO:0004807">
    <property type="term" value="F:triose-phosphate isomerase activity"/>
    <property type="evidence" value="ECO:0007669"/>
    <property type="project" value="UniProtKB-UniRule"/>
</dbReference>
<reference evidence="10 11" key="1">
    <citation type="submission" date="2020-08" db="EMBL/GenBank/DDBJ databases">
        <title>Complete genome sequence of Entomobacter blattae G55GP.</title>
        <authorList>
            <person name="Poehlein A."/>
            <person name="Guzman J."/>
            <person name="Daniel R."/>
            <person name="Vilcinskas A."/>
        </authorList>
    </citation>
    <scope>NUCLEOTIDE SEQUENCE [LARGE SCALE GENOMIC DNA]</scope>
    <source>
        <strain evidence="10 11">G55GP</strain>
    </source>
</reference>
<evidence type="ECO:0000313" key="11">
    <source>
        <dbReference type="Proteomes" id="UP000516349"/>
    </source>
</evidence>
<keyword evidence="6 8" id="KW-0324">Glycolysis</keyword>
<dbReference type="NCBIfam" id="TIGR00419">
    <property type="entry name" value="tim"/>
    <property type="match status" value="1"/>
</dbReference>
<dbReference type="FunFam" id="3.20.20.70:FF:000016">
    <property type="entry name" value="Triosephosphate isomerase"/>
    <property type="match status" value="1"/>
</dbReference>
<evidence type="ECO:0000256" key="1">
    <source>
        <dbReference type="ARBA" id="ARBA00000148"/>
    </source>
</evidence>
<evidence type="ECO:0000313" key="10">
    <source>
        <dbReference type="EMBL" id="QNT78713.1"/>
    </source>
</evidence>
<keyword evidence="4 8" id="KW-0312">Gluconeogenesis</keyword>
<dbReference type="GO" id="GO:0006094">
    <property type="term" value="P:gluconeogenesis"/>
    <property type="evidence" value="ECO:0007669"/>
    <property type="project" value="UniProtKB-UniRule"/>
</dbReference>
<evidence type="ECO:0000256" key="3">
    <source>
        <dbReference type="ARBA" id="ARBA00007422"/>
    </source>
</evidence>
<evidence type="ECO:0000256" key="4">
    <source>
        <dbReference type="ARBA" id="ARBA00022432"/>
    </source>
</evidence>
<protein>
    <recommendedName>
        <fullName evidence="8 9">Triosephosphate isomerase</fullName>
        <shortName evidence="8">TIM</shortName>
        <shortName evidence="8">TPI</shortName>
        <ecNumber evidence="8 9">5.3.1.1</ecNumber>
    </recommendedName>
    <alternativeName>
        <fullName evidence="8">Triose-phosphate isomerase</fullName>
    </alternativeName>
</protein>
<comment type="function">
    <text evidence="8">Involved in the gluconeogenesis. Catalyzes stereospecifically the conversion of dihydroxyacetone phosphate (DHAP) to D-glyceraldehyde-3-phosphate (G3P).</text>
</comment>
<proteinExistence type="inferred from homology"/>
<name>A0A7H1NSF3_9PROT</name>
<dbReference type="PANTHER" id="PTHR21139:SF42">
    <property type="entry name" value="TRIOSEPHOSPHATE ISOMERASE"/>
    <property type="match status" value="1"/>
</dbReference>
<dbReference type="GO" id="GO:0005829">
    <property type="term" value="C:cytosol"/>
    <property type="evidence" value="ECO:0007669"/>
    <property type="project" value="TreeGrafter"/>
</dbReference>
<dbReference type="GO" id="GO:0019563">
    <property type="term" value="P:glycerol catabolic process"/>
    <property type="evidence" value="ECO:0007669"/>
    <property type="project" value="TreeGrafter"/>
</dbReference>
<evidence type="ECO:0000256" key="7">
    <source>
        <dbReference type="ARBA" id="ARBA00023235"/>
    </source>
</evidence>
<feature type="active site" description="Proton acceptor" evidence="8">
    <location>
        <position position="162"/>
    </location>
</feature>
<keyword evidence="11" id="KW-1185">Reference proteome</keyword>
<evidence type="ECO:0000256" key="9">
    <source>
        <dbReference type="RuleBase" id="RU363013"/>
    </source>
</evidence>
<evidence type="ECO:0000256" key="2">
    <source>
        <dbReference type="ARBA" id="ARBA00004680"/>
    </source>
</evidence>
<feature type="active site" description="Electrophile" evidence="8">
    <location>
        <position position="95"/>
    </location>
</feature>
<evidence type="ECO:0000256" key="6">
    <source>
        <dbReference type="ARBA" id="ARBA00023152"/>
    </source>
</evidence>
<organism evidence="10 11">
    <name type="scientific">Entomobacter blattae</name>
    <dbReference type="NCBI Taxonomy" id="2762277"/>
    <lineage>
        <taxon>Bacteria</taxon>
        <taxon>Pseudomonadati</taxon>
        <taxon>Pseudomonadota</taxon>
        <taxon>Alphaproteobacteria</taxon>
        <taxon>Acetobacterales</taxon>
        <taxon>Acetobacteraceae</taxon>
        <taxon>Entomobacter</taxon>
    </lineage>
</organism>
<dbReference type="EC" id="5.3.1.1" evidence="8 9"/>
<dbReference type="InterPro" id="IPR035990">
    <property type="entry name" value="TIM_sf"/>
</dbReference>
<comment type="subcellular location">
    <subcellularLocation>
        <location evidence="8 9">Cytoplasm</location>
    </subcellularLocation>
</comment>
<feature type="binding site" evidence="8">
    <location>
        <begin position="8"/>
        <end position="10"/>
    </location>
    <ligand>
        <name>substrate</name>
    </ligand>
</feature>
<comment type="pathway">
    <text evidence="2 8 9">Carbohydrate degradation; glycolysis; D-glyceraldehyde 3-phosphate from glycerone phosphate: step 1/1.</text>
</comment>
<dbReference type="SUPFAM" id="SSF51351">
    <property type="entry name" value="Triosephosphate isomerase (TIM)"/>
    <property type="match status" value="1"/>
</dbReference>
<comment type="similarity">
    <text evidence="3 8 9">Belongs to the triosephosphate isomerase family.</text>
</comment>
<dbReference type="InterPro" id="IPR013785">
    <property type="entry name" value="Aldolase_TIM"/>
</dbReference>
<feature type="binding site" evidence="8">
    <location>
        <position position="208"/>
    </location>
    <ligand>
        <name>substrate</name>
    </ligand>
</feature>
<comment type="catalytic activity">
    <reaction evidence="8 9">
        <text>D-glyceraldehyde 3-phosphate = dihydroxyacetone phosphate</text>
        <dbReference type="Rhea" id="RHEA:18585"/>
        <dbReference type="ChEBI" id="CHEBI:57642"/>
        <dbReference type="ChEBI" id="CHEBI:59776"/>
        <dbReference type="EC" id="5.3.1.1"/>
    </reaction>
</comment>
<dbReference type="AlphaFoldDB" id="A0A7H1NSF3"/>
<keyword evidence="5 8" id="KW-0963">Cytoplasm</keyword>
<dbReference type="RefSeq" id="WP_203412953.1">
    <property type="nucleotide sequence ID" value="NZ_CP060244.1"/>
</dbReference>
<dbReference type="Proteomes" id="UP000516349">
    <property type="component" value="Chromosome"/>
</dbReference>
<dbReference type="Gene3D" id="3.20.20.70">
    <property type="entry name" value="Aldolase class I"/>
    <property type="match status" value="1"/>
</dbReference>
<dbReference type="KEGG" id="ebla:JGUZn3_14900"/>
<dbReference type="EMBL" id="CP060244">
    <property type="protein sequence ID" value="QNT78713.1"/>
    <property type="molecule type" value="Genomic_DNA"/>
</dbReference>
<accession>A0A7H1NSF3</accession>
<comment type="caution">
    <text evidence="8">Lacks conserved residue(s) required for the propagation of feature annotation.</text>
</comment>
<dbReference type="CDD" id="cd00311">
    <property type="entry name" value="TIM"/>
    <property type="match status" value="1"/>
</dbReference>